<evidence type="ECO:0000313" key="1">
    <source>
        <dbReference type="EMBL" id="EQD29719.1"/>
    </source>
</evidence>
<name>T0ZLW0_9ZZZZ</name>
<comment type="caution">
    <text evidence="1">The sequence shown here is derived from an EMBL/GenBank/DDBJ whole genome shotgun (WGS) entry which is preliminary data.</text>
</comment>
<protein>
    <submittedName>
        <fullName evidence="1">Uncharacterized protein</fullName>
    </submittedName>
</protein>
<reference evidence="1" key="1">
    <citation type="submission" date="2013-08" db="EMBL/GenBank/DDBJ databases">
        <authorList>
            <person name="Mendez C."/>
            <person name="Richter M."/>
            <person name="Ferrer M."/>
            <person name="Sanchez J."/>
        </authorList>
    </citation>
    <scope>NUCLEOTIDE SEQUENCE</scope>
</reference>
<gene>
    <name evidence="1" type="ORF">B1B_18627</name>
</gene>
<reference evidence="1" key="2">
    <citation type="journal article" date="2014" name="ISME J.">
        <title>Microbial stratification in low pH oxic and suboxic macroscopic growths along an acid mine drainage.</title>
        <authorList>
            <person name="Mendez-Garcia C."/>
            <person name="Mesa V."/>
            <person name="Sprenger R.R."/>
            <person name="Richter M."/>
            <person name="Diez M.S."/>
            <person name="Solano J."/>
            <person name="Bargiela R."/>
            <person name="Golyshina O.V."/>
            <person name="Manteca A."/>
            <person name="Ramos J.L."/>
            <person name="Gallego J.R."/>
            <person name="Llorente I."/>
            <person name="Martins Dos Santos V.A."/>
            <person name="Jensen O.N."/>
            <person name="Pelaez A.I."/>
            <person name="Sanchez J."/>
            <person name="Ferrer M."/>
        </authorList>
    </citation>
    <scope>NUCLEOTIDE SEQUENCE</scope>
</reference>
<organism evidence="1">
    <name type="scientific">mine drainage metagenome</name>
    <dbReference type="NCBI Taxonomy" id="410659"/>
    <lineage>
        <taxon>unclassified sequences</taxon>
        <taxon>metagenomes</taxon>
        <taxon>ecological metagenomes</taxon>
    </lineage>
</organism>
<proteinExistence type="predicted"/>
<sequence length="32" mass="3463">MLGQLWMEGQLGVGDPLVNQGAPARVLRGRSR</sequence>
<dbReference type="AlphaFoldDB" id="T0ZLW0"/>
<accession>T0ZLW0</accession>
<dbReference type="EMBL" id="AUZY01012473">
    <property type="protein sequence ID" value="EQD29719.1"/>
    <property type="molecule type" value="Genomic_DNA"/>
</dbReference>